<keyword evidence="4" id="KW-1185">Reference proteome</keyword>
<dbReference type="EC" id="3.1.-.-" evidence="3"/>
<evidence type="ECO:0000313" key="3">
    <source>
        <dbReference type="EMBL" id="MEI5986372.1"/>
    </source>
</evidence>
<comment type="caution">
    <text evidence="3">The sequence shown here is derived from an EMBL/GenBank/DDBJ whole genome shotgun (WGS) entry which is preliminary data.</text>
</comment>
<evidence type="ECO:0000313" key="4">
    <source>
        <dbReference type="Proteomes" id="UP001363035"/>
    </source>
</evidence>
<feature type="domain" description="SGNH hydrolase-type esterase N-terminal" evidence="2">
    <location>
        <begin position="12"/>
        <end position="154"/>
    </location>
</feature>
<name>A0ABU8I9G0_9SPHI</name>
<dbReference type="GO" id="GO:0016787">
    <property type="term" value="F:hydrolase activity"/>
    <property type="evidence" value="ECO:0007669"/>
    <property type="project" value="UniProtKB-KW"/>
</dbReference>
<accession>A0ABU8I9G0</accession>
<proteinExistence type="predicted"/>
<sequence>MGIFMLQAQELTWRNPLSEKVIQGRSKEVLESDGFARLPLALKESVREPVWNLGNQSAGVYIDFKTAAEEITVKYQVKGALNMPHMPSTGVSGLDLYAKDPQDNAWKWAHGGYSFKDTITYTFKNVGSHPSYQYRLYLPMYNKVEWMEIGTSSAEPISFLKSEGKPIVVYGTSIAQGACATRPGLGWTNILGRNFEQEVINLAFSGNGRLEQPILDLINKVDASVYILDCIPNLGLTKDRDAAKLKALIEHAVEFLRKDHPNTPIIMADHSSSEVPGVLNGKPNDNFKESSRIGRETIEGLKKKGVKNLYWLSSEDIGLDIDNTVDYAHPNDIGMEKIAKAYRELLRKVLR</sequence>
<keyword evidence="3" id="KW-0378">Hydrolase</keyword>
<dbReference type="Proteomes" id="UP001363035">
    <property type="component" value="Unassembled WGS sequence"/>
</dbReference>
<reference evidence="3 4" key="1">
    <citation type="submission" date="2024-01" db="EMBL/GenBank/DDBJ databases">
        <title>Sphingobacterium tenebrionis sp. nov., a novel endophyte isolated from tenebrio molitor intestines.</title>
        <authorList>
            <person name="Zhang C."/>
        </authorList>
    </citation>
    <scope>NUCLEOTIDE SEQUENCE [LARGE SCALE GENOMIC DNA]</scope>
    <source>
        <strain evidence="3 4">PU5-4</strain>
    </source>
</reference>
<dbReference type="Pfam" id="PF14607">
    <property type="entry name" value="GxDLY"/>
    <property type="match status" value="1"/>
</dbReference>
<organism evidence="3 4">
    <name type="scientific">Sphingobacterium tenebrionis</name>
    <dbReference type="NCBI Taxonomy" id="3111775"/>
    <lineage>
        <taxon>Bacteria</taxon>
        <taxon>Pseudomonadati</taxon>
        <taxon>Bacteroidota</taxon>
        <taxon>Sphingobacteriia</taxon>
        <taxon>Sphingobacteriales</taxon>
        <taxon>Sphingobacteriaceae</taxon>
        <taxon>Sphingobacterium</taxon>
    </lineage>
</organism>
<protein>
    <submittedName>
        <fullName evidence="3">SGNH/GDSL hydrolase family protein</fullName>
        <ecNumber evidence="3">3.1.-.-</ecNumber>
    </submittedName>
</protein>
<feature type="domain" description="SGNH hydrolase-type esterase" evidence="1">
    <location>
        <begin position="165"/>
        <end position="346"/>
    </location>
</feature>
<dbReference type="RefSeq" id="WP_180268508.1">
    <property type="nucleotide sequence ID" value="NZ_JAYLLN010000056.1"/>
</dbReference>
<dbReference type="InterPro" id="IPR036514">
    <property type="entry name" value="SGNH_hydro_sf"/>
</dbReference>
<dbReference type="EMBL" id="JAYLLN010000056">
    <property type="protein sequence ID" value="MEI5986372.1"/>
    <property type="molecule type" value="Genomic_DNA"/>
</dbReference>
<dbReference type="Gene3D" id="3.40.50.1110">
    <property type="entry name" value="SGNH hydrolase"/>
    <property type="match status" value="1"/>
</dbReference>
<gene>
    <name evidence="3" type="ORF">VJ786_15820</name>
</gene>
<dbReference type="Gene3D" id="2.60.120.260">
    <property type="entry name" value="Galactose-binding domain-like"/>
    <property type="match status" value="1"/>
</dbReference>
<dbReference type="SUPFAM" id="SSF52266">
    <property type="entry name" value="SGNH hydrolase"/>
    <property type="match status" value="1"/>
</dbReference>
<dbReference type="InterPro" id="IPR013830">
    <property type="entry name" value="SGNH_hydro"/>
</dbReference>
<evidence type="ECO:0000259" key="1">
    <source>
        <dbReference type="Pfam" id="PF14606"/>
    </source>
</evidence>
<dbReference type="InterPro" id="IPR032740">
    <property type="entry name" value="GxDLY"/>
</dbReference>
<dbReference type="Pfam" id="PF14606">
    <property type="entry name" value="Lipase_GDSL_3"/>
    <property type="match status" value="1"/>
</dbReference>
<evidence type="ECO:0000259" key="2">
    <source>
        <dbReference type="Pfam" id="PF14607"/>
    </source>
</evidence>